<dbReference type="HAMAP" id="MF_03043">
    <property type="entry name" value="QTRT2"/>
    <property type="match status" value="1"/>
</dbReference>
<evidence type="ECO:0000256" key="5">
    <source>
        <dbReference type="HAMAP-Rule" id="MF_03043"/>
    </source>
</evidence>
<evidence type="ECO:0000256" key="3">
    <source>
        <dbReference type="ARBA" id="ARBA00022723"/>
    </source>
</evidence>
<dbReference type="InterPro" id="IPR028592">
    <property type="entry name" value="QTRTD1"/>
</dbReference>
<comment type="cofactor">
    <cofactor evidence="5">
        <name>Zn(2+)</name>
        <dbReference type="ChEBI" id="CHEBI:29105"/>
    </cofactor>
    <text evidence="5">Binds 1 zinc ion per subunit.</text>
</comment>
<dbReference type="Proteomes" id="UP001372834">
    <property type="component" value="Unassembled WGS sequence"/>
</dbReference>
<dbReference type="PANTHER" id="PTHR46064:SF1">
    <property type="entry name" value="QUEUINE TRNA-RIBOSYLTRANSFERASE ACCESSORY SUBUNIT 2"/>
    <property type="match status" value="1"/>
</dbReference>
<dbReference type="PANTHER" id="PTHR46064">
    <property type="entry name" value="QUEUINE TRNA-RIBOSYLTRANSFERASE ACCESSORY SUBUNIT 2"/>
    <property type="match status" value="1"/>
</dbReference>
<keyword evidence="4 5" id="KW-0862">Zinc</keyword>
<organism evidence="7 8">
    <name type="scientific">Polyplax serrata</name>
    <name type="common">Common mouse louse</name>
    <dbReference type="NCBI Taxonomy" id="468196"/>
    <lineage>
        <taxon>Eukaryota</taxon>
        <taxon>Metazoa</taxon>
        <taxon>Ecdysozoa</taxon>
        <taxon>Arthropoda</taxon>
        <taxon>Hexapoda</taxon>
        <taxon>Insecta</taxon>
        <taxon>Pterygota</taxon>
        <taxon>Neoptera</taxon>
        <taxon>Paraneoptera</taxon>
        <taxon>Psocodea</taxon>
        <taxon>Troctomorpha</taxon>
        <taxon>Phthiraptera</taxon>
        <taxon>Anoplura</taxon>
        <taxon>Polyplacidae</taxon>
        <taxon>Polyplax</taxon>
    </lineage>
</organism>
<comment type="caution">
    <text evidence="7">The sequence shown here is derived from an EMBL/GenBank/DDBJ whole genome shotgun (WGS) entry which is preliminary data.</text>
</comment>
<keyword evidence="2 5" id="KW-0819">tRNA processing</keyword>
<dbReference type="AlphaFoldDB" id="A0AAN8NZ63"/>
<evidence type="ECO:0000256" key="1">
    <source>
        <dbReference type="ARBA" id="ARBA00022490"/>
    </source>
</evidence>
<evidence type="ECO:0000256" key="4">
    <source>
        <dbReference type="ARBA" id="ARBA00022833"/>
    </source>
</evidence>
<feature type="binding site" evidence="5">
    <location>
        <position position="363"/>
    </location>
    <ligand>
        <name>Zn(2+)</name>
        <dbReference type="ChEBI" id="CHEBI:29105"/>
    </ligand>
</feature>
<dbReference type="SUPFAM" id="SSF51713">
    <property type="entry name" value="tRNA-guanine transglycosylase"/>
    <property type="match status" value="1"/>
</dbReference>
<feature type="domain" description="tRNA-guanine(15) transglycosylase-like" evidence="6">
    <location>
        <begin position="12"/>
        <end position="422"/>
    </location>
</feature>
<dbReference type="GO" id="GO:0006400">
    <property type="term" value="P:tRNA modification"/>
    <property type="evidence" value="ECO:0007669"/>
    <property type="project" value="InterPro"/>
</dbReference>
<feature type="binding site" evidence="5">
    <location>
        <position position="368"/>
    </location>
    <ligand>
        <name>Zn(2+)</name>
        <dbReference type="ChEBI" id="CHEBI:29105"/>
    </ligand>
</feature>
<dbReference type="EMBL" id="JAWJWE010000036">
    <property type="protein sequence ID" value="KAK6628894.1"/>
    <property type="molecule type" value="Genomic_DNA"/>
</dbReference>
<dbReference type="GO" id="GO:0008479">
    <property type="term" value="F:tRNA-guanosine(34) queuine transglycosylase activity"/>
    <property type="evidence" value="ECO:0007669"/>
    <property type="project" value="UniProtKB-UniRule"/>
</dbReference>
<dbReference type="GO" id="GO:0005737">
    <property type="term" value="C:cytoplasm"/>
    <property type="evidence" value="ECO:0007669"/>
    <property type="project" value="UniProtKB-SubCell"/>
</dbReference>
<gene>
    <name evidence="7" type="ORF">RUM43_002711</name>
</gene>
<name>A0AAN8NZ63_POLSC</name>
<dbReference type="NCBIfam" id="TIGR00449">
    <property type="entry name" value="tgt_general"/>
    <property type="match status" value="2"/>
</dbReference>
<feature type="binding site" evidence="5">
    <location>
        <position position="394"/>
    </location>
    <ligand>
        <name>Zn(2+)</name>
        <dbReference type="ChEBI" id="CHEBI:29105"/>
    </ligand>
</feature>
<dbReference type="GO" id="GO:0046872">
    <property type="term" value="F:metal ion binding"/>
    <property type="evidence" value="ECO:0007669"/>
    <property type="project" value="UniProtKB-KW"/>
</dbReference>
<comment type="function">
    <text evidence="5">Non-catalytic subunit of the queuine tRNA-ribosyltransferase (TGT) that catalyzes the base-exchange of a guanine (G) residue with queuine (Q) at position 34 (anticodon wobble position) in tRNAs with GU(N) anticodons (tRNA-Asp, -Asn, -His and -Tyr), resulting in the hypermodified nucleoside queuosine (7-(((4,5-cis-dihydroxy-2-cyclopenten-1-yl)amino)methyl)-7-deazaguanosine).</text>
</comment>
<protein>
    <recommendedName>
        <fullName evidence="5">Queuine tRNA-ribosyltransferase accessory subunit 2</fullName>
    </recommendedName>
    <alternativeName>
        <fullName evidence="5">Queuine tRNA-ribosyltransferase domain-containing protein 1</fullName>
    </alternativeName>
</protein>
<accession>A0AAN8NZ63</accession>
<keyword evidence="3 5" id="KW-0479">Metal-binding</keyword>
<reference evidence="7 8" key="1">
    <citation type="submission" date="2023-10" db="EMBL/GenBank/DDBJ databases">
        <title>Genomes of two closely related lineages of the louse Polyplax serrata with different host specificities.</title>
        <authorList>
            <person name="Martinu J."/>
            <person name="Tarabai H."/>
            <person name="Stefka J."/>
            <person name="Hypsa V."/>
        </authorList>
    </citation>
    <scope>NUCLEOTIDE SEQUENCE [LARGE SCALE GENOMIC DNA]</scope>
    <source>
        <strain evidence="7">HR10_N</strain>
    </source>
</reference>
<comment type="similarity">
    <text evidence="5">Belongs to the queuine tRNA-ribosyltransferase family. QTRT2 subfamily.</text>
</comment>
<keyword evidence="1 5" id="KW-0963">Cytoplasm</keyword>
<proteinExistence type="inferred from homology"/>
<sequence>MKFSLISTSSAARLGIITNVFRLPDFELETPHALLYTRSGTVPHLTYDVLQMVSKQSMALHIPVSHLTNIQERIKSSNSNIAKFIGMNEYLTYCSFVDSGEKRDQSCHEKDRISLWTRFGRKAFTAEEYMRFIEDLKPDLFLVLADGDTNSQCSKKRNIKSFNNTVKFFEKCTEYFEKSSTLKECQMFAAVEGGYDIKLREECSELVGKSPILGVVLDGFHDNSESTMDITFKDIKPVLEASLRHIPSDKIRIIHGCWNPSVILDLVAYGIDLFDSSYPYVITEQGSALIFPNDEISLQKHISEEMENTGEKLNKPQINVAHPPETDENNCPKRMKLSNESRYFMSLRNPSFVADFSPVLRNCTCYTCKHHTKAYIHHLLNVKEMLAHTLLMIHNLHHYLQFLGAIRKSLSSGTFEKLKNDFQCWAELMSNEAEK</sequence>
<dbReference type="InterPro" id="IPR036511">
    <property type="entry name" value="TGT-like_sf"/>
</dbReference>
<dbReference type="Gene3D" id="3.20.20.105">
    <property type="entry name" value="Queuine tRNA-ribosyltransferase-like"/>
    <property type="match status" value="1"/>
</dbReference>
<comment type="subunit">
    <text evidence="5">Heterodimer of a catalytic subunit and an accessory subunit.</text>
</comment>
<feature type="binding site" evidence="5">
    <location>
        <position position="365"/>
    </location>
    <ligand>
        <name>Zn(2+)</name>
        <dbReference type="ChEBI" id="CHEBI:29105"/>
    </ligand>
</feature>
<dbReference type="InterPro" id="IPR002616">
    <property type="entry name" value="tRNA_ribo_trans-like"/>
</dbReference>
<dbReference type="Pfam" id="PF01702">
    <property type="entry name" value="TGT"/>
    <property type="match status" value="1"/>
</dbReference>
<evidence type="ECO:0000313" key="7">
    <source>
        <dbReference type="EMBL" id="KAK6628894.1"/>
    </source>
</evidence>
<dbReference type="InterPro" id="IPR050852">
    <property type="entry name" value="Queuine_tRNA-ribosyltrfase"/>
</dbReference>
<evidence type="ECO:0000313" key="8">
    <source>
        <dbReference type="Proteomes" id="UP001372834"/>
    </source>
</evidence>
<evidence type="ECO:0000259" key="6">
    <source>
        <dbReference type="Pfam" id="PF01702"/>
    </source>
</evidence>
<evidence type="ECO:0000256" key="2">
    <source>
        <dbReference type="ARBA" id="ARBA00022694"/>
    </source>
</evidence>
<comment type="subcellular location">
    <subcellularLocation>
        <location evidence="5">Cytoplasm</location>
    </subcellularLocation>
</comment>